<proteinExistence type="predicted"/>
<gene>
    <name evidence="1" type="ORF">K469DRAFT_769861</name>
</gene>
<dbReference type="AlphaFoldDB" id="A0A6A6EDP2"/>
<keyword evidence="2" id="KW-1185">Reference proteome</keyword>
<protein>
    <recommendedName>
        <fullName evidence="3">Fungal N-terminal domain-containing protein</fullName>
    </recommendedName>
</protein>
<dbReference type="EMBL" id="ML994625">
    <property type="protein sequence ID" value="KAF2187946.1"/>
    <property type="molecule type" value="Genomic_DNA"/>
</dbReference>
<dbReference type="Proteomes" id="UP000800200">
    <property type="component" value="Unassembled WGS sequence"/>
</dbReference>
<sequence>MDPISAVGLATGTVQFLHTGGGAFLAMIRLLRDLKDVPKHMAGLLQDLEISIKHIGILREAIEQPSSTLYNQPNIDQVQRVRSTIEYAEKAMTDLRDVLESFLHTQNATNAGRGRKFWKAVVSVTMEDTIEQNAKRILRLNQEVVRELQLITLEVGAALVSRIDEAATSAHADHRNVLAEIDTLKTLIQDNQRGSQDVYLNIGQLWMQLSTTTASISEVGSDVKNFSQVLQSISDRTKEAEVNVSSSHEAICLGQMQLHNKVDSTLDECRNINEKVELLQASILPWITGTNTTFSRPPDIATSFLSSKENFDARIELARYLAERPSGLKRACDNFRYGLRQVKRSHRCELQLECVCSCKQARNRSNFRRGAFSIEYESRTEHSRECQYHRFQKRVWNHTLAVRLLPFLKRTVALTVTRTSGAGGCSMGVFLKSFRTVRRSESEIFKLFDDFPNRLPQRKCDGSFQKLVEDGRLLFLKTSAARGEWAEIRFHCHLDETRCEIDRLSRCLMELLQQGHAWDKDEYGNTILHEVVCLALYVGLASPSVFAQLQTLVELVVATGINSIISPAKPGFYRPYLCYNVWNFHTGTVQELVTSFALQFPEVFNTIPFHDAIGEDSFCELGEAFPDIAMGGKFHSIIVYTCNVGGHRDMEYNKKVLRVLRRYPELTEWEYNPFTCL</sequence>
<evidence type="ECO:0008006" key="3">
    <source>
        <dbReference type="Google" id="ProtNLM"/>
    </source>
</evidence>
<name>A0A6A6EDP2_9PEZI</name>
<evidence type="ECO:0000313" key="1">
    <source>
        <dbReference type="EMBL" id="KAF2187946.1"/>
    </source>
</evidence>
<evidence type="ECO:0000313" key="2">
    <source>
        <dbReference type="Proteomes" id="UP000800200"/>
    </source>
</evidence>
<dbReference type="OrthoDB" id="3695171at2759"/>
<organism evidence="1 2">
    <name type="scientific">Zopfia rhizophila CBS 207.26</name>
    <dbReference type="NCBI Taxonomy" id="1314779"/>
    <lineage>
        <taxon>Eukaryota</taxon>
        <taxon>Fungi</taxon>
        <taxon>Dikarya</taxon>
        <taxon>Ascomycota</taxon>
        <taxon>Pezizomycotina</taxon>
        <taxon>Dothideomycetes</taxon>
        <taxon>Dothideomycetes incertae sedis</taxon>
        <taxon>Zopfiaceae</taxon>
        <taxon>Zopfia</taxon>
    </lineage>
</organism>
<reference evidence="1" key="1">
    <citation type="journal article" date="2020" name="Stud. Mycol.">
        <title>101 Dothideomycetes genomes: a test case for predicting lifestyles and emergence of pathogens.</title>
        <authorList>
            <person name="Haridas S."/>
            <person name="Albert R."/>
            <person name="Binder M."/>
            <person name="Bloem J."/>
            <person name="Labutti K."/>
            <person name="Salamov A."/>
            <person name="Andreopoulos B."/>
            <person name="Baker S."/>
            <person name="Barry K."/>
            <person name="Bills G."/>
            <person name="Bluhm B."/>
            <person name="Cannon C."/>
            <person name="Castanera R."/>
            <person name="Culley D."/>
            <person name="Daum C."/>
            <person name="Ezra D."/>
            <person name="Gonzalez J."/>
            <person name="Henrissat B."/>
            <person name="Kuo A."/>
            <person name="Liang C."/>
            <person name="Lipzen A."/>
            <person name="Lutzoni F."/>
            <person name="Magnuson J."/>
            <person name="Mondo S."/>
            <person name="Nolan M."/>
            <person name="Ohm R."/>
            <person name="Pangilinan J."/>
            <person name="Park H.-J."/>
            <person name="Ramirez L."/>
            <person name="Alfaro M."/>
            <person name="Sun H."/>
            <person name="Tritt A."/>
            <person name="Yoshinaga Y."/>
            <person name="Zwiers L.-H."/>
            <person name="Turgeon B."/>
            <person name="Goodwin S."/>
            <person name="Spatafora J."/>
            <person name="Crous P."/>
            <person name="Grigoriev I."/>
        </authorList>
    </citation>
    <scope>NUCLEOTIDE SEQUENCE</scope>
    <source>
        <strain evidence="1">CBS 207.26</strain>
    </source>
</reference>
<accession>A0A6A6EDP2</accession>